<dbReference type="EMBL" id="LK391708">
    <property type="protein sequence ID" value="CDR96085.1"/>
    <property type="molecule type" value="Genomic_DNA"/>
</dbReference>
<name>A0A061DD98_BABBI</name>
<dbReference type="KEGG" id="bbig:BBBOND_0212270"/>
<keyword evidence="2" id="KW-1185">Reference proteome</keyword>
<dbReference type="AlphaFoldDB" id="A0A061DD98"/>
<proteinExistence type="predicted"/>
<gene>
    <name evidence="1" type="ORF">BBBOND_0212270</name>
</gene>
<dbReference type="GeneID" id="24564626"/>
<dbReference type="RefSeq" id="XP_012768271.1">
    <property type="nucleotide sequence ID" value="XM_012912817.1"/>
</dbReference>
<accession>A0A061DD98</accession>
<organism evidence="1 2">
    <name type="scientific">Babesia bigemina</name>
    <dbReference type="NCBI Taxonomy" id="5866"/>
    <lineage>
        <taxon>Eukaryota</taxon>
        <taxon>Sar</taxon>
        <taxon>Alveolata</taxon>
        <taxon>Apicomplexa</taxon>
        <taxon>Aconoidasida</taxon>
        <taxon>Piroplasmida</taxon>
        <taxon>Babesiidae</taxon>
        <taxon>Babesia</taxon>
    </lineage>
</organism>
<reference evidence="2" key="1">
    <citation type="submission" date="2014-06" db="EMBL/GenBank/DDBJ databases">
        <authorList>
            <person name="Aslett M."/>
            <person name="De Silva N."/>
        </authorList>
    </citation>
    <scope>NUCLEOTIDE SEQUENCE [LARGE SCALE GENOMIC DNA]</scope>
    <source>
        <strain evidence="2">Bond</strain>
    </source>
</reference>
<protein>
    <submittedName>
        <fullName evidence="1">Uncharacterized protein</fullName>
    </submittedName>
</protein>
<dbReference type="VEuPathDB" id="PiroplasmaDB:BBBOND_0212270"/>
<dbReference type="Proteomes" id="UP000033188">
    <property type="component" value="Chromosome 2"/>
</dbReference>
<evidence type="ECO:0000313" key="2">
    <source>
        <dbReference type="Proteomes" id="UP000033188"/>
    </source>
</evidence>
<evidence type="ECO:0000313" key="1">
    <source>
        <dbReference type="EMBL" id="CDR96085.1"/>
    </source>
</evidence>
<sequence>MVHTLNFDASYSEVATTLTFTAVPPRLTPKRFDAFSPLTMSFSIRIVLNAVSPIIVYTKGFKFVIVYVFKILGASNALGKSQQIIFY</sequence>